<dbReference type="InterPro" id="IPR042099">
    <property type="entry name" value="ANL_N_sf"/>
</dbReference>
<dbReference type="GO" id="GO:0006631">
    <property type="term" value="P:fatty acid metabolic process"/>
    <property type="evidence" value="ECO:0007669"/>
    <property type="project" value="TreeGrafter"/>
</dbReference>
<dbReference type="AlphaFoldDB" id="A0A8J2Q7T9"/>
<accession>A0A8J2Q7T9</accession>
<dbReference type="Pfam" id="PF13193">
    <property type="entry name" value="AMP-binding_C"/>
    <property type="match status" value="1"/>
</dbReference>
<dbReference type="GO" id="GO:0031956">
    <property type="term" value="F:medium-chain fatty acid-CoA ligase activity"/>
    <property type="evidence" value="ECO:0007669"/>
    <property type="project" value="TreeGrafter"/>
</dbReference>
<dbReference type="InterPro" id="IPR000873">
    <property type="entry name" value="AMP-dep_synth/lig_dom"/>
</dbReference>
<sequence>MLASCHTQRIATTYWIFLKRWMSTAQNNITYHMGLDASGNHVSQTALILNDAIRLTYKDLSKQVGSMVAHLHTTFGLNRGDRVLSRVEKSMDSLVLYLATIRLGAVYVPLNPAYTLAETIHFVKDSDPHLFVSCNIKQDEIFANKVEHVMDSTAFFEESRRMKPDYGMECVKPDDVACICYTSGTSGSPKGAMISHGGLTWNAEALVDMWKFSQKDVLLHMLPFDHIHGMFISLNCTLFTKSSVIFRPKFDVNDALDWLPRCTVMMGVPTYYSRLMRRSNFGKDLAKNIRLFISGSAPLSTVLWEDFKQRTGHEILERYGMTEAAVITTNPYNDRRKGSVGKVLPGGNIRTTEGGLVQIRLPSVFSGYWKNENKTQKVFTDDGFFNTGDVGKIDGDGFLWIQGRAEDLIISGGLNVYPKEVEDAIDSLPYILESAVIGIPHHDLGEAVLAVCVLESSNHAFLHESEAIRILHTKLANYKVPKRFLCLDQLPRNAMGKVQKNILRERYHSLFSTQYLG</sequence>
<dbReference type="PANTHER" id="PTHR43201">
    <property type="entry name" value="ACYL-COA SYNTHETASE"/>
    <property type="match status" value="1"/>
</dbReference>
<protein>
    <submittedName>
        <fullName evidence="4">Uncharacterized protein</fullName>
    </submittedName>
</protein>
<keyword evidence="5" id="KW-1185">Reference proteome</keyword>
<organism evidence="4 5">
    <name type="scientific">Cercopithifilaria johnstoni</name>
    <dbReference type="NCBI Taxonomy" id="2874296"/>
    <lineage>
        <taxon>Eukaryota</taxon>
        <taxon>Metazoa</taxon>
        <taxon>Ecdysozoa</taxon>
        <taxon>Nematoda</taxon>
        <taxon>Chromadorea</taxon>
        <taxon>Rhabditida</taxon>
        <taxon>Spirurina</taxon>
        <taxon>Spiruromorpha</taxon>
        <taxon>Filarioidea</taxon>
        <taxon>Onchocercidae</taxon>
        <taxon>Cercopithifilaria</taxon>
    </lineage>
</organism>
<evidence type="ECO:0000313" key="5">
    <source>
        <dbReference type="Proteomes" id="UP000746747"/>
    </source>
</evidence>
<dbReference type="PROSITE" id="PS00455">
    <property type="entry name" value="AMP_BINDING"/>
    <property type="match status" value="1"/>
</dbReference>
<gene>
    <name evidence="4" type="ORF">CJOHNSTONI_LOCUS6126</name>
</gene>
<dbReference type="SUPFAM" id="SSF56801">
    <property type="entry name" value="Acetyl-CoA synthetase-like"/>
    <property type="match status" value="1"/>
</dbReference>
<comment type="similarity">
    <text evidence="1">Belongs to the ATP-dependent AMP-binding enzyme family.</text>
</comment>
<dbReference type="Gene3D" id="3.30.300.30">
    <property type="match status" value="1"/>
</dbReference>
<dbReference type="Proteomes" id="UP000746747">
    <property type="component" value="Unassembled WGS sequence"/>
</dbReference>
<dbReference type="InterPro" id="IPR025110">
    <property type="entry name" value="AMP-bd_C"/>
</dbReference>
<reference evidence="4" key="1">
    <citation type="submission" date="2021-09" db="EMBL/GenBank/DDBJ databases">
        <authorList>
            <consortium name="Pathogen Informatics"/>
        </authorList>
    </citation>
    <scope>NUCLEOTIDE SEQUENCE</scope>
</reference>
<comment type="caution">
    <text evidence="4">The sequence shown here is derived from an EMBL/GenBank/DDBJ whole genome shotgun (WGS) entry which is preliminary data.</text>
</comment>
<dbReference type="EMBL" id="CAKAEH010001431">
    <property type="protein sequence ID" value="CAG9536177.1"/>
    <property type="molecule type" value="Genomic_DNA"/>
</dbReference>
<evidence type="ECO:0000256" key="1">
    <source>
        <dbReference type="ARBA" id="ARBA00006432"/>
    </source>
</evidence>
<evidence type="ECO:0000259" key="2">
    <source>
        <dbReference type="Pfam" id="PF00501"/>
    </source>
</evidence>
<dbReference type="Pfam" id="PF00501">
    <property type="entry name" value="AMP-binding"/>
    <property type="match status" value="1"/>
</dbReference>
<dbReference type="NCBIfam" id="NF005702">
    <property type="entry name" value="PRK07514.1"/>
    <property type="match status" value="1"/>
</dbReference>
<feature type="domain" description="AMP-binding enzyme C-terminal" evidence="3">
    <location>
        <begin position="420"/>
        <end position="497"/>
    </location>
</feature>
<dbReference type="OrthoDB" id="2962993at2759"/>
<dbReference type="InterPro" id="IPR020845">
    <property type="entry name" value="AMP-binding_CS"/>
</dbReference>
<proteinExistence type="inferred from homology"/>
<evidence type="ECO:0000259" key="3">
    <source>
        <dbReference type="Pfam" id="PF13193"/>
    </source>
</evidence>
<dbReference type="InterPro" id="IPR045851">
    <property type="entry name" value="AMP-bd_C_sf"/>
</dbReference>
<dbReference type="Gene3D" id="3.40.50.12780">
    <property type="entry name" value="N-terminal domain of ligase-like"/>
    <property type="match status" value="1"/>
</dbReference>
<dbReference type="PANTHER" id="PTHR43201:SF8">
    <property type="entry name" value="ACYL-COA SYNTHETASE FAMILY MEMBER 3"/>
    <property type="match status" value="1"/>
</dbReference>
<name>A0A8J2Q7T9_9BILA</name>
<evidence type="ECO:0000313" key="4">
    <source>
        <dbReference type="EMBL" id="CAG9536177.1"/>
    </source>
</evidence>
<feature type="domain" description="AMP-dependent synthetase/ligase" evidence="2">
    <location>
        <begin position="41"/>
        <end position="369"/>
    </location>
</feature>